<dbReference type="Proteomes" id="UP000663508">
    <property type="component" value="Chromosome"/>
</dbReference>
<evidence type="ECO:0000313" key="3">
    <source>
        <dbReference type="Proteomes" id="UP000663508"/>
    </source>
</evidence>
<proteinExistence type="predicted"/>
<evidence type="ECO:0000256" key="1">
    <source>
        <dbReference type="SAM" id="MobiDB-lite"/>
    </source>
</evidence>
<gene>
    <name evidence="2" type="ORF">mvi_18040</name>
</gene>
<evidence type="ECO:0000313" key="2">
    <source>
        <dbReference type="EMBL" id="BCM83343.1"/>
    </source>
</evidence>
<accession>A0A8H9C5Y3</accession>
<organism evidence="2 3">
    <name type="scientific">Methylobacterium indicum</name>
    <dbReference type="NCBI Taxonomy" id="1775910"/>
    <lineage>
        <taxon>Bacteria</taxon>
        <taxon>Pseudomonadati</taxon>
        <taxon>Pseudomonadota</taxon>
        <taxon>Alphaproteobacteria</taxon>
        <taxon>Hyphomicrobiales</taxon>
        <taxon>Methylobacteriaceae</taxon>
        <taxon>Methylobacterium</taxon>
    </lineage>
</organism>
<sequence>MGWSVAVAGRPIVRRRPSPGKNPGGRIQLLTRGGFAATYQQAAYRIRDVAVCKVSIVVDHAASDDPIFTVELRTPWGTLDVMAQVTLEGRSLRLDGMHIGGDASKRWGAAALRDVAQGVVEELDVDEIQLVGGVRTTGAHPGREPRPRRLRRAPQPQATAGRPPRHGGGGPPPDP</sequence>
<dbReference type="EMBL" id="AP024145">
    <property type="protein sequence ID" value="BCM83343.1"/>
    <property type="molecule type" value="Genomic_DNA"/>
</dbReference>
<name>A0A8H9C5Y3_9HYPH</name>
<reference evidence="2" key="1">
    <citation type="submission" date="2020-11" db="EMBL/GenBank/DDBJ databases">
        <title>Complete genome sequence of a novel pathogenic Methylobacterium strain isolated from rice in Vietnam.</title>
        <authorList>
            <person name="Lai K."/>
            <person name="Okazaki S."/>
            <person name="Higashi K."/>
            <person name="Mori H."/>
            <person name="Toyoda A."/>
            <person name="Kurokawa K."/>
        </authorList>
    </citation>
    <scope>NUCLEOTIDE SEQUENCE</scope>
    <source>
        <strain evidence="2">VL1</strain>
    </source>
</reference>
<feature type="region of interest" description="Disordered" evidence="1">
    <location>
        <begin position="134"/>
        <end position="175"/>
    </location>
</feature>
<dbReference type="KEGG" id="mind:mvi_18040"/>
<dbReference type="AlphaFoldDB" id="A0A8H9C5Y3"/>
<protein>
    <submittedName>
        <fullName evidence="2">Uncharacterized protein</fullName>
    </submittedName>
</protein>